<dbReference type="SMART" id="SM01017">
    <property type="entry name" value="Arrestin_C"/>
    <property type="match status" value="1"/>
</dbReference>
<name>G8YLA4_PICSO</name>
<protein>
    <submittedName>
        <fullName evidence="3">Piso0_001624 protein</fullName>
    </submittedName>
</protein>
<dbReference type="OMA" id="KGNYNLP"/>
<feature type="compositionally biased region" description="Low complexity" evidence="1">
    <location>
        <begin position="598"/>
        <end position="620"/>
    </location>
</feature>
<sequence length="707" mass="79102">MFKHNQSILASFDIQLNSPYKDTVLVKGNEFECEPILFEGDVKFTLPQDTHVKRICLNLVGELTVEYLERSADGYVVEPIYDKLCVMRVEWKNLLVNSDAEIRFGNYGDKFVPHNKLEEYLRKASRNNSRGNLSADHSDRNRQNSSSDLGSSTSGASRDSRHSAEKPKYTRSSSQPLLSMTHNMHIPLLHLSDNGSEGTPFHDIKHSSNHSFLLKKGDYTLPFKCYLPTNTPETVEGLRYGNVLYRLECSIERGRFEKTLHKNKYVRIFRTLHPRNLNATDNIDIDNSWPDKIQYNVSLKKKGIALGSTIPVNLLLFPMVKGLRLRGMTGCLVQYFSVSHSGGTSPKYEEVVGKQEMTLPDPKTLAPDRWVVKSHYKVPDSLDQITQSCTLKNDMVDVKHRLRISIQLKNKDGHVSELRANLPVHVYISPKHAIKCRSFQPSGHGYLTCDDDAKYDTIFDKDENRQTAASPRSPSMVRLDVTAPLDASDAEEEGDDESLDDDPAPPLYQQHVFDKLFDMSSPCSPYEQLTNSNSNSMGNITSYFDIPRSRGQSMDASQVGTPIGTSPSDLSTVDQVPSYDQVLDQSQSYTDPAPSYELSNPATSNSSLSSSVPTNTTTTVFPNQYSSSKGPKEMKSGSPSWNKFHLNLPRAHPKHRKTQSLHTSAAGSPLQSPSGSFTNLDQLNGANRLAIPNARSTSFGKVFHKKK</sequence>
<dbReference type="GO" id="GO:0005886">
    <property type="term" value="C:plasma membrane"/>
    <property type="evidence" value="ECO:0007669"/>
    <property type="project" value="TreeGrafter"/>
</dbReference>
<dbReference type="GO" id="GO:0070086">
    <property type="term" value="P:ubiquitin-dependent endocytosis"/>
    <property type="evidence" value="ECO:0007669"/>
    <property type="project" value="TreeGrafter"/>
</dbReference>
<dbReference type="Gene3D" id="2.60.40.640">
    <property type="match status" value="1"/>
</dbReference>
<evidence type="ECO:0000256" key="1">
    <source>
        <dbReference type="SAM" id="MobiDB-lite"/>
    </source>
</evidence>
<feature type="domain" description="Arrestin C-terminal-like" evidence="2">
    <location>
        <begin position="289"/>
        <end position="431"/>
    </location>
</feature>
<feature type="region of interest" description="Disordered" evidence="1">
    <location>
        <begin position="486"/>
        <end position="507"/>
    </location>
</feature>
<dbReference type="Proteomes" id="UP000005222">
    <property type="component" value="Chromosome F"/>
</dbReference>
<evidence type="ECO:0000313" key="3">
    <source>
        <dbReference type="EMBL" id="CCE88838.1"/>
    </source>
</evidence>
<evidence type="ECO:0000313" key="4">
    <source>
        <dbReference type="Proteomes" id="UP000005222"/>
    </source>
</evidence>
<dbReference type="Pfam" id="PF02752">
    <property type="entry name" value="Arrestin_C"/>
    <property type="match status" value="1"/>
</dbReference>
<dbReference type="GO" id="GO:0030674">
    <property type="term" value="F:protein-macromolecule adaptor activity"/>
    <property type="evidence" value="ECO:0007669"/>
    <property type="project" value="TreeGrafter"/>
</dbReference>
<dbReference type="EMBL" id="FO082054">
    <property type="protein sequence ID" value="CCE88838.1"/>
    <property type="molecule type" value="Genomic_DNA"/>
</dbReference>
<feature type="compositionally biased region" description="Polar residues" evidence="1">
    <location>
        <begin position="550"/>
        <end position="575"/>
    </location>
</feature>
<dbReference type="eggNOG" id="KOG3780">
    <property type="taxonomic scope" value="Eukaryota"/>
</dbReference>
<feature type="compositionally biased region" description="Low complexity" evidence="1">
    <location>
        <begin position="145"/>
        <end position="157"/>
    </location>
</feature>
<dbReference type="InParanoid" id="G8YLA4"/>
<dbReference type="PANTHER" id="PTHR11188">
    <property type="entry name" value="ARRESTIN DOMAIN CONTAINING PROTEIN"/>
    <property type="match status" value="1"/>
</dbReference>
<keyword evidence="4" id="KW-1185">Reference proteome</keyword>
<dbReference type="InterPro" id="IPR011022">
    <property type="entry name" value="Arrestin_C-like"/>
</dbReference>
<dbReference type="HOGENOM" id="CLU_018982_3_0_1"/>
<organism evidence="3 4">
    <name type="scientific">Pichia sorbitophila (strain ATCC MYA-4447 / BCRC 22081 / CBS 7064 / NBRC 10061 / NRRL Y-12695)</name>
    <name type="common">Hybrid yeast</name>
    <dbReference type="NCBI Taxonomy" id="559304"/>
    <lineage>
        <taxon>Eukaryota</taxon>
        <taxon>Fungi</taxon>
        <taxon>Dikarya</taxon>
        <taxon>Ascomycota</taxon>
        <taxon>Saccharomycotina</taxon>
        <taxon>Pichiomycetes</taxon>
        <taxon>Debaryomycetaceae</taxon>
        <taxon>Millerozyma</taxon>
    </lineage>
</organism>
<feature type="compositionally biased region" description="Polar residues" evidence="1">
    <location>
        <begin position="527"/>
        <end position="542"/>
    </location>
</feature>
<dbReference type="STRING" id="559304.G8YLA4"/>
<dbReference type="InterPro" id="IPR014752">
    <property type="entry name" value="Arrestin-like_C"/>
</dbReference>
<dbReference type="OrthoDB" id="2333384at2759"/>
<evidence type="ECO:0000259" key="2">
    <source>
        <dbReference type="SMART" id="SM01017"/>
    </source>
</evidence>
<reference evidence="3 4" key="1">
    <citation type="journal article" date="2012" name="G3 (Bethesda)">
        <title>Pichia sorbitophila, an interspecies yeast hybrid reveals early steps of genome resolution following polyploidization.</title>
        <authorList>
            <person name="Leh Louis V."/>
            <person name="Despons L."/>
            <person name="Friedrich A."/>
            <person name="Martin T."/>
            <person name="Durrens P."/>
            <person name="Casaregola S."/>
            <person name="Neuveglise C."/>
            <person name="Fairhead C."/>
            <person name="Marck C."/>
            <person name="Cruz J.A."/>
            <person name="Straub M.L."/>
            <person name="Kugler V."/>
            <person name="Sacerdot C."/>
            <person name="Uzunov Z."/>
            <person name="Thierry A."/>
            <person name="Weiss S."/>
            <person name="Bleykasten C."/>
            <person name="De Montigny J."/>
            <person name="Jacques N."/>
            <person name="Jung P."/>
            <person name="Lemaire M."/>
            <person name="Mallet S."/>
            <person name="Morel G."/>
            <person name="Richard G.F."/>
            <person name="Sarkar A."/>
            <person name="Savel G."/>
            <person name="Schacherer J."/>
            <person name="Seret M.L."/>
            <person name="Talla E."/>
            <person name="Samson G."/>
            <person name="Jubin C."/>
            <person name="Poulain J."/>
            <person name="Vacherie B."/>
            <person name="Barbe V."/>
            <person name="Pelletier E."/>
            <person name="Sherman D.J."/>
            <person name="Westhof E."/>
            <person name="Weissenbach J."/>
            <person name="Baret P.V."/>
            <person name="Wincker P."/>
            <person name="Gaillardin C."/>
            <person name="Dujon B."/>
            <person name="Souciet J.L."/>
        </authorList>
    </citation>
    <scope>NUCLEOTIDE SEQUENCE [LARGE SCALE GENOMIC DNA]</scope>
    <source>
        <strain evidence="4">ATCC MYA-4447 / BCRC 22081 / CBS 7064 / NBRC 10061 / NRRL Y-12695</strain>
    </source>
</reference>
<dbReference type="GO" id="GO:0031625">
    <property type="term" value="F:ubiquitin protein ligase binding"/>
    <property type="evidence" value="ECO:0007669"/>
    <property type="project" value="TreeGrafter"/>
</dbReference>
<accession>G8YLA4</accession>
<feature type="compositionally biased region" description="Acidic residues" evidence="1">
    <location>
        <begin position="488"/>
        <end position="503"/>
    </location>
</feature>
<feature type="region of interest" description="Disordered" evidence="1">
    <location>
        <begin position="124"/>
        <end position="177"/>
    </location>
</feature>
<dbReference type="PANTHER" id="PTHR11188:SF17">
    <property type="entry name" value="FI21816P1"/>
    <property type="match status" value="1"/>
</dbReference>
<feature type="region of interest" description="Disordered" evidence="1">
    <location>
        <begin position="527"/>
        <end position="639"/>
    </location>
</feature>
<dbReference type="AlphaFoldDB" id="G8YLA4"/>
<feature type="compositionally biased region" description="Polar residues" evidence="1">
    <location>
        <begin position="660"/>
        <end position="681"/>
    </location>
</feature>
<dbReference type="GO" id="GO:0005829">
    <property type="term" value="C:cytosol"/>
    <property type="evidence" value="ECO:0007669"/>
    <property type="project" value="TreeGrafter"/>
</dbReference>
<gene>
    <name evidence="3" type="primary">Piso0_001624</name>
    <name evidence="3" type="ORF">GNLVRS01_PISO0F10477g</name>
</gene>
<feature type="compositionally biased region" description="Basic and acidic residues" evidence="1">
    <location>
        <begin position="158"/>
        <end position="168"/>
    </location>
</feature>
<dbReference type="FunCoup" id="G8YLA4">
    <property type="interactions" value="94"/>
</dbReference>
<dbReference type="InterPro" id="IPR050357">
    <property type="entry name" value="Arrestin_domain-protein"/>
</dbReference>
<feature type="region of interest" description="Disordered" evidence="1">
    <location>
        <begin position="652"/>
        <end position="681"/>
    </location>
</feature>
<proteinExistence type="predicted"/>